<name>A0A381X224_9ZZZZ</name>
<dbReference type="EMBL" id="UINC01013643">
    <property type="protein sequence ID" value="SVA58804.1"/>
    <property type="molecule type" value="Genomic_DNA"/>
</dbReference>
<protein>
    <submittedName>
        <fullName evidence="2">Uncharacterized protein</fullName>
    </submittedName>
</protein>
<feature type="region of interest" description="Disordered" evidence="1">
    <location>
        <begin position="1"/>
        <end position="23"/>
    </location>
</feature>
<feature type="non-terminal residue" evidence="2">
    <location>
        <position position="64"/>
    </location>
</feature>
<proteinExistence type="predicted"/>
<gene>
    <name evidence="2" type="ORF">METZ01_LOCUS111658</name>
</gene>
<dbReference type="AlphaFoldDB" id="A0A381X224"/>
<reference evidence="2" key="1">
    <citation type="submission" date="2018-05" db="EMBL/GenBank/DDBJ databases">
        <authorList>
            <person name="Lanie J.A."/>
            <person name="Ng W.-L."/>
            <person name="Kazmierczak K.M."/>
            <person name="Andrzejewski T.M."/>
            <person name="Davidsen T.M."/>
            <person name="Wayne K.J."/>
            <person name="Tettelin H."/>
            <person name="Glass J.I."/>
            <person name="Rusch D."/>
            <person name="Podicherti R."/>
            <person name="Tsui H.-C.T."/>
            <person name="Winkler M.E."/>
        </authorList>
    </citation>
    <scope>NUCLEOTIDE SEQUENCE</scope>
</reference>
<organism evidence="2">
    <name type="scientific">marine metagenome</name>
    <dbReference type="NCBI Taxonomy" id="408172"/>
    <lineage>
        <taxon>unclassified sequences</taxon>
        <taxon>metagenomes</taxon>
        <taxon>ecological metagenomes</taxon>
    </lineage>
</organism>
<evidence type="ECO:0000313" key="2">
    <source>
        <dbReference type="EMBL" id="SVA58804.1"/>
    </source>
</evidence>
<sequence>MVLRLPKRTKGTDTPQTSKDLRGSFVFGHGGVEKSFNNNGYLSSRVTRRLRAGTRGYGEVRIER</sequence>
<evidence type="ECO:0000256" key="1">
    <source>
        <dbReference type="SAM" id="MobiDB-lite"/>
    </source>
</evidence>
<accession>A0A381X224</accession>